<keyword evidence="1" id="KW-0812">Transmembrane</keyword>
<dbReference type="OrthoDB" id="7857417at2"/>
<sequence length="252" mass="29396">MRPVYSILKLSHKPDTLVLLRKDFDRKRSTLFLKVLLLVDLLFIAGHVCIPLYLGYKPDRILLDAKWLGFPELFQYVKYALLIYFAIRLVRQKREFAYVPFVVLFLFLFADDAFQIHNRVSAFFAQGLNFSGILGLRPYVIGQLMFVVVFGSVVAAFFSYFFLRAPSNIKRTFIDIFLGVALFLFFGIGVDIVHSQLDGIRLLSPLLTLIEEGGEMLTLSLLVWYFYFLVLKKDQKGPFLYPYVFKNKRHFR</sequence>
<proteinExistence type="predicted"/>
<feature type="transmembrane region" description="Helical" evidence="1">
    <location>
        <begin position="136"/>
        <end position="161"/>
    </location>
</feature>
<feature type="transmembrane region" description="Helical" evidence="1">
    <location>
        <begin position="173"/>
        <end position="193"/>
    </location>
</feature>
<accession>A0A6I2MHP3</accession>
<feature type="transmembrane region" description="Helical" evidence="1">
    <location>
        <begin position="213"/>
        <end position="231"/>
    </location>
</feature>
<dbReference type="Proteomes" id="UP000443153">
    <property type="component" value="Unassembled WGS sequence"/>
</dbReference>
<protein>
    <submittedName>
        <fullName evidence="2">Uncharacterized protein</fullName>
    </submittedName>
</protein>
<comment type="caution">
    <text evidence="2">The sequence shown here is derived from an EMBL/GenBank/DDBJ whole genome shotgun (WGS) entry which is preliminary data.</text>
</comment>
<evidence type="ECO:0000313" key="3">
    <source>
        <dbReference type="Proteomes" id="UP000443153"/>
    </source>
</evidence>
<feature type="transmembrane region" description="Helical" evidence="1">
    <location>
        <begin position="31"/>
        <end position="53"/>
    </location>
</feature>
<evidence type="ECO:0000256" key="1">
    <source>
        <dbReference type="SAM" id="Phobius"/>
    </source>
</evidence>
<keyword evidence="1" id="KW-0472">Membrane</keyword>
<dbReference type="AlphaFoldDB" id="A0A6I2MHP3"/>
<evidence type="ECO:0000313" key="2">
    <source>
        <dbReference type="EMBL" id="MRX63341.1"/>
    </source>
</evidence>
<dbReference type="RefSeq" id="WP_154364040.1">
    <property type="nucleotide sequence ID" value="NZ_WKJH01000002.1"/>
</dbReference>
<keyword evidence="1" id="KW-1133">Transmembrane helix</keyword>
<name>A0A6I2MHP3_9FLAO</name>
<reference evidence="2 3" key="1">
    <citation type="submission" date="2019-11" db="EMBL/GenBank/DDBJ databases">
        <title>Maribacter lutea sp. nov., a marine bacterium isolated from intertidal sand.</title>
        <authorList>
            <person name="Liu A."/>
        </authorList>
    </citation>
    <scope>NUCLEOTIDE SEQUENCE [LARGE SCALE GENOMIC DNA]</scope>
    <source>
        <strain evidence="2 3">RZ05</strain>
    </source>
</reference>
<feature type="transmembrane region" description="Helical" evidence="1">
    <location>
        <begin position="97"/>
        <end position="116"/>
    </location>
</feature>
<gene>
    <name evidence="2" type="ORF">GJ691_04075</name>
</gene>
<feature type="transmembrane region" description="Helical" evidence="1">
    <location>
        <begin position="73"/>
        <end position="90"/>
    </location>
</feature>
<organism evidence="2 3">
    <name type="scientific">Maribacter luteus</name>
    <dbReference type="NCBI Taxonomy" id="2594478"/>
    <lineage>
        <taxon>Bacteria</taxon>
        <taxon>Pseudomonadati</taxon>
        <taxon>Bacteroidota</taxon>
        <taxon>Flavobacteriia</taxon>
        <taxon>Flavobacteriales</taxon>
        <taxon>Flavobacteriaceae</taxon>
        <taxon>Maribacter</taxon>
    </lineage>
</organism>
<keyword evidence="3" id="KW-1185">Reference proteome</keyword>
<dbReference type="EMBL" id="WKJH01000002">
    <property type="protein sequence ID" value="MRX63341.1"/>
    <property type="molecule type" value="Genomic_DNA"/>
</dbReference>